<evidence type="ECO:0008006" key="4">
    <source>
        <dbReference type="Google" id="ProtNLM"/>
    </source>
</evidence>
<evidence type="ECO:0000256" key="2">
    <source>
        <dbReference type="SAM" id="MobiDB-lite"/>
    </source>
</evidence>
<organism evidence="3">
    <name type="scientific">Oscillatoriales cyanobacterium SpSt-418</name>
    <dbReference type="NCBI Taxonomy" id="2282169"/>
    <lineage>
        <taxon>Bacteria</taxon>
        <taxon>Bacillati</taxon>
        <taxon>Cyanobacteriota</taxon>
        <taxon>Cyanophyceae</taxon>
        <taxon>Oscillatoriophycideae</taxon>
        <taxon>Oscillatoriales</taxon>
    </lineage>
</organism>
<proteinExistence type="predicted"/>
<comment type="caution">
    <text evidence="3">The sequence shown here is derived from an EMBL/GenBank/DDBJ whole genome shotgun (WGS) entry which is preliminary data.</text>
</comment>
<evidence type="ECO:0000256" key="1">
    <source>
        <dbReference type="SAM" id="Coils"/>
    </source>
</evidence>
<protein>
    <recommendedName>
        <fullName evidence="4">DUF3854 domain-containing protein</fullName>
    </recommendedName>
</protein>
<dbReference type="AlphaFoldDB" id="A0A7C3KEI9"/>
<feature type="region of interest" description="Disordered" evidence="2">
    <location>
        <begin position="77"/>
        <end position="98"/>
    </location>
</feature>
<sequence>MSGWTRLGRDCPICNGDRKHKDCRQSVESGLVFCHDENANPSGWIFRGFDKYGFGIWQDEADAREFSEKSKEERQRERLERQQQQRQHKQAQIAAQMPVEERHRWNRRLLSLLSLSQSDLTSLEARGFEPEQVETEGYRSVEQWQELPENFPSNFPGRTTQGNLAIKLPGILCPIPNVEKQIAGFQTRRHDDSEGRYGWLSSKVAPVHVEGELPLGVYQPEKTKGQAIWLTDSPAIKSNLASQLLGVPVVGATNGNFHGSPELTRHTLSVLSDRYQTTHLILALDAGDVKNRAVCQRWQQQYKFLTDLGYSVWFAWWGQVDKSACDIDELKPEQLKSIQFIALKDFEAIASENGGLEAKPLTKKEQKAQQREQRRQLAQSQYQQLSQLTAERFLTINTPNLNFDEMALEPGCVYILCSAKGTRKTEGVRSILPQFRNIYAWFSRIALGREECHRLNLTWREEMGSYQGFLKVGFCSNSSYKFNPRHLQENGLLLVDECDQVFDHNFSTICNRDGVRPLILNSLSAHIAAAVSGKGMALFMSADVTDRDVEYIKALTPPGVPVRLIVNEYQPERGLVIFSEAETPEPQVDKLIQTLEAGIPCFVIDDIKDGVRGCNRSHSWY</sequence>
<keyword evidence="1" id="KW-0175">Coiled coil</keyword>
<feature type="coiled-coil region" evidence="1">
    <location>
        <begin position="361"/>
        <end position="388"/>
    </location>
</feature>
<gene>
    <name evidence="3" type="ORF">ENR64_15395</name>
</gene>
<accession>A0A7C3KEI9</accession>
<name>A0A7C3KEI9_9CYAN</name>
<reference evidence="3" key="1">
    <citation type="journal article" date="2020" name="mSystems">
        <title>Genome- and Community-Level Interaction Insights into Carbon Utilization and Element Cycling Functions of Hydrothermarchaeota in Hydrothermal Sediment.</title>
        <authorList>
            <person name="Zhou Z."/>
            <person name="Liu Y."/>
            <person name="Xu W."/>
            <person name="Pan J."/>
            <person name="Luo Z.H."/>
            <person name="Li M."/>
        </authorList>
    </citation>
    <scope>NUCLEOTIDE SEQUENCE [LARGE SCALE GENOMIC DNA]</scope>
    <source>
        <strain evidence="3">SpSt-418</strain>
    </source>
</reference>
<dbReference type="EMBL" id="DSRU01000226">
    <property type="protein sequence ID" value="HFM99109.1"/>
    <property type="molecule type" value="Genomic_DNA"/>
</dbReference>
<evidence type="ECO:0000313" key="3">
    <source>
        <dbReference type="EMBL" id="HFM99109.1"/>
    </source>
</evidence>